<gene>
    <name evidence="1" type="ORF">Q4Q35_05415</name>
</gene>
<reference evidence="1" key="1">
    <citation type="submission" date="2023-07" db="EMBL/GenBank/DDBJ databases">
        <title>Two novel species in the genus Flavivirga.</title>
        <authorList>
            <person name="Kwon K."/>
        </authorList>
    </citation>
    <scope>NUCLEOTIDE SEQUENCE</scope>
    <source>
        <strain evidence="1">KCTC 52353</strain>
    </source>
</reference>
<sequence>MLGQVSFKAVISQDNIAIDDIFTVNFILDSITDEKISNFKAPDFKDFKFVSKPGKIVRGGWKEGKRIDSKIYYHKIKALKPGRLTIGKAFVLVDSKEYITKSITLNVLSIEEKVATQATAFWNNKDKSKLILIDKNIHLFLGVRMIDFDRDKAKFYSVKNKEVTPKSINNVLPKFLTEHLCDIKKMKQDGNSILLSTLLLMEKYYVRNLLKPKDNEDLVFVQKLNVNKKPKKEEIKELEILKKYMYNTITYSYDDEQGRFFLKSTQ</sequence>
<evidence type="ECO:0000313" key="2">
    <source>
        <dbReference type="Proteomes" id="UP001176883"/>
    </source>
</evidence>
<dbReference type="EMBL" id="JAUOEK010000068">
    <property type="protein sequence ID" value="MDO5969240.1"/>
    <property type="molecule type" value="Genomic_DNA"/>
</dbReference>
<organism evidence="1 2">
    <name type="scientific">Flavivirga aquimarina</name>
    <dbReference type="NCBI Taxonomy" id="2027862"/>
    <lineage>
        <taxon>Bacteria</taxon>
        <taxon>Pseudomonadati</taxon>
        <taxon>Bacteroidota</taxon>
        <taxon>Flavobacteriia</taxon>
        <taxon>Flavobacteriales</taxon>
        <taxon>Flavobacteriaceae</taxon>
        <taxon>Flavivirga</taxon>
    </lineage>
</organism>
<comment type="caution">
    <text evidence="1">The sequence shown here is derived from an EMBL/GenBank/DDBJ whole genome shotgun (WGS) entry which is preliminary data.</text>
</comment>
<dbReference type="RefSeq" id="WP_303276928.1">
    <property type="nucleotide sequence ID" value="NZ_JAUOEK010000068.1"/>
</dbReference>
<dbReference type="InterPro" id="IPR025738">
    <property type="entry name" value="BatD"/>
</dbReference>
<proteinExistence type="predicted"/>
<keyword evidence="2" id="KW-1185">Reference proteome</keyword>
<dbReference type="Pfam" id="PF13584">
    <property type="entry name" value="BatD"/>
    <property type="match status" value="1"/>
</dbReference>
<name>A0ABT8W814_9FLAO</name>
<protein>
    <submittedName>
        <fullName evidence="1">BatD family protein</fullName>
    </submittedName>
</protein>
<evidence type="ECO:0000313" key="1">
    <source>
        <dbReference type="EMBL" id="MDO5969240.1"/>
    </source>
</evidence>
<accession>A0ABT8W814</accession>
<dbReference type="Proteomes" id="UP001176883">
    <property type="component" value="Unassembled WGS sequence"/>
</dbReference>